<protein>
    <submittedName>
        <fullName evidence="6">OLC1v1027023C1</fullName>
    </submittedName>
</protein>
<dbReference type="GO" id="GO:0003779">
    <property type="term" value="F:actin binding"/>
    <property type="evidence" value="ECO:0007669"/>
    <property type="project" value="InterPro"/>
</dbReference>
<sequence>MENEWKNSAQTRWVAENVEGFEQIIKEMVKIIEEGNASDEGAQAQVKPSKKDHLISLVEKISLKHQLLAEQCDHMIDDLHKSSETQKENLSSAFDQGCLDSSLLTPDQKLVSQKKDRATDAFDFSLSSDGSSFINSGKEGSQSSAIISSDSDSESYDSATEKDFFTPMSVEMPNAKILDMETGFIGAERANGLREMEPSEMMLLRISKYEKELKASKKELLSSNQEVMRLHSELKNALVAMDNSEAQLEKAKNEVKMKEDYLVMEKRNVSELRTQVVQLETEVLDSSRKIGKLEQENEDATGKLESSEGKLAELRKTMLTKEYEHKKMKVDMQDALRVCEIEKAQLQSENSSLSGHLTLVEAKVTQLEEQIRKLESEIKKCETSKIEMKNVYETQEIRWQGEIQQLNTQLIEKCELVESLNKTQDGLKLKYDMLMAEKDGLSAKAQTLFSELCSAEFSIQQMEAQLCKLQSQHVELIAGSETMLKLKGELESKVEKLEKEVEKQAALIVDRAEEKREAIRQLCFSLEHYRRGYQELREAWIGQRRHAVIAS</sequence>
<dbReference type="PANTHER" id="PTHR32258">
    <property type="entry name" value="PROTEIN NETWORKED 4A"/>
    <property type="match status" value="1"/>
</dbReference>
<feature type="region of interest" description="Disordered" evidence="4">
    <location>
        <begin position="133"/>
        <end position="158"/>
    </location>
</feature>
<dbReference type="InterPro" id="IPR051861">
    <property type="entry name" value="NET_actin-binding_domain"/>
</dbReference>
<feature type="domain" description="NAB" evidence="5">
    <location>
        <begin position="7"/>
        <end position="73"/>
    </location>
</feature>
<comment type="similarity">
    <text evidence="2">Belongs to the NET family.</text>
</comment>
<dbReference type="AlphaFoldDB" id="A0AAV1C9Q4"/>
<keyword evidence="7" id="KW-1185">Reference proteome</keyword>
<dbReference type="Gene3D" id="1.10.287.1490">
    <property type="match status" value="1"/>
</dbReference>
<keyword evidence="1 3" id="KW-0175">Coiled coil</keyword>
<evidence type="ECO:0000256" key="4">
    <source>
        <dbReference type="SAM" id="MobiDB-lite"/>
    </source>
</evidence>
<evidence type="ECO:0000313" key="6">
    <source>
        <dbReference type="EMBL" id="CAI9091908.1"/>
    </source>
</evidence>
<evidence type="ECO:0000259" key="5">
    <source>
        <dbReference type="Pfam" id="PF07765"/>
    </source>
</evidence>
<evidence type="ECO:0000256" key="1">
    <source>
        <dbReference type="ARBA" id="ARBA00023054"/>
    </source>
</evidence>
<proteinExistence type="inferred from homology"/>
<feature type="coiled-coil region" evidence="3">
    <location>
        <begin position="480"/>
        <end position="514"/>
    </location>
</feature>
<gene>
    <name evidence="6" type="ORF">OLC1_LOCUS3714</name>
</gene>
<evidence type="ECO:0000313" key="7">
    <source>
        <dbReference type="Proteomes" id="UP001161247"/>
    </source>
</evidence>
<dbReference type="GO" id="GO:0005774">
    <property type="term" value="C:vacuolar membrane"/>
    <property type="evidence" value="ECO:0007669"/>
    <property type="project" value="TreeGrafter"/>
</dbReference>
<evidence type="ECO:0000256" key="2">
    <source>
        <dbReference type="ARBA" id="ARBA00038006"/>
    </source>
</evidence>
<reference evidence="6" key="1">
    <citation type="submission" date="2023-03" db="EMBL/GenBank/DDBJ databases">
        <authorList>
            <person name="Julca I."/>
        </authorList>
    </citation>
    <scope>NUCLEOTIDE SEQUENCE</scope>
</reference>
<feature type="compositionally biased region" description="Low complexity" evidence="4">
    <location>
        <begin position="133"/>
        <end position="150"/>
    </location>
</feature>
<dbReference type="Pfam" id="PF07765">
    <property type="entry name" value="KIP1"/>
    <property type="match status" value="1"/>
</dbReference>
<dbReference type="InterPro" id="IPR011684">
    <property type="entry name" value="NAB"/>
</dbReference>
<dbReference type="EMBL" id="OX459118">
    <property type="protein sequence ID" value="CAI9091908.1"/>
    <property type="molecule type" value="Genomic_DNA"/>
</dbReference>
<dbReference type="Proteomes" id="UP001161247">
    <property type="component" value="Chromosome 1"/>
</dbReference>
<feature type="coiled-coil region" evidence="3">
    <location>
        <begin position="206"/>
        <end position="391"/>
    </location>
</feature>
<organism evidence="6 7">
    <name type="scientific">Oldenlandia corymbosa var. corymbosa</name>
    <dbReference type="NCBI Taxonomy" id="529605"/>
    <lineage>
        <taxon>Eukaryota</taxon>
        <taxon>Viridiplantae</taxon>
        <taxon>Streptophyta</taxon>
        <taxon>Embryophyta</taxon>
        <taxon>Tracheophyta</taxon>
        <taxon>Spermatophyta</taxon>
        <taxon>Magnoliopsida</taxon>
        <taxon>eudicotyledons</taxon>
        <taxon>Gunneridae</taxon>
        <taxon>Pentapetalae</taxon>
        <taxon>asterids</taxon>
        <taxon>lamiids</taxon>
        <taxon>Gentianales</taxon>
        <taxon>Rubiaceae</taxon>
        <taxon>Rubioideae</taxon>
        <taxon>Spermacoceae</taxon>
        <taxon>Hedyotis-Oldenlandia complex</taxon>
        <taxon>Oldenlandia</taxon>
    </lineage>
</organism>
<evidence type="ECO:0000256" key="3">
    <source>
        <dbReference type="SAM" id="Coils"/>
    </source>
</evidence>
<dbReference type="PANTHER" id="PTHR32258:SF14">
    <property type="entry name" value="GB|AAF19561.1"/>
    <property type="match status" value="1"/>
</dbReference>
<accession>A0AAV1C9Q4</accession>
<name>A0AAV1C9Q4_OLDCO</name>